<evidence type="ECO:0000256" key="1">
    <source>
        <dbReference type="ARBA" id="ARBA00004651"/>
    </source>
</evidence>
<comment type="subcellular location">
    <subcellularLocation>
        <location evidence="1">Cell membrane</location>
        <topology evidence="1">Multi-pass membrane protein</topology>
    </subcellularLocation>
</comment>
<keyword evidence="4 6" id="KW-1133">Transmembrane helix</keyword>
<feature type="transmembrane region" description="Helical" evidence="6">
    <location>
        <begin position="279"/>
        <end position="299"/>
    </location>
</feature>
<gene>
    <name evidence="8" type="ORF">SAMN05421756_101441</name>
</gene>
<dbReference type="RefSeq" id="WP_139209710.1">
    <property type="nucleotide sequence ID" value="NZ_FOFA01000001.1"/>
</dbReference>
<proteinExistence type="predicted"/>
<feature type="transmembrane region" description="Helical" evidence="6">
    <location>
        <begin position="104"/>
        <end position="123"/>
    </location>
</feature>
<dbReference type="Proteomes" id="UP000198504">
    <property type="component" value="Unassembled WGS sequence"/>
</dbReference>
<dbReference type="STRING" id="1036181.SAMN05421756_101441"/>
<keyword evidence="5 6" id="KW-0472">Membrane</keyword>
<dbReference type="InterPro" id="IPR042094">
    <property type="entry name" value="T2SS_GspF_sf"/>
</dbReference>
<name>A0A1H9A1Y3_9ACTN</name>
<evidence type="ECO:0000256" key="2">
    <source>
        <dbReference type="ARBA" id="ARBA00022475"/>
    </source>
</evidence>
<dbReference type="PANTHER" id="PTHR35007:SF1">
    <property type="entry name" value="PILUS ASSEMBLY PROTEIN"/>
    <property type="match status" value="1"/>
</dbReference>
<dbReference type="OrthoDB" id="3747101at2"/>
<reference evidence="9" key="1">
    <citation type="submission" date="2016-10" db="EMBL/GenBank/DDBJ databases">
        <authorList>
            <person name="Varghese N."/>
            <person name="Submissions S."/>
        </authorList>
    </citation>
    <scope>NUCLEOTIDE SEQUENCE [LARGE SCALE GENOMIC DNA]</scope>
    <source>
        <strain evidence="9">CGMCC 4.6856</strain>
    </source>
</reference>
<evidence type="ECO:0000256" key="3">
    <source>
        <dbReference type="ARBA" id="ARBA00022692"/>
    </source>
</evidence>
<dbReference type="PANTHER" id="PTHR35007">
    <property type="entry name" value="INTEGRAL MEMBRANE PROTEIN-RELATED"/>
    <property type="match status" value="1"/>
</dbReference>
<accession>A0A1H9A1Y3</accession>
<feature type="transmembrane region" description="Helical" evidence="6">
    <location>
        <begin position="242"/>
        <end position="267"/>
    </location>
</feature>
<keyword evidence="2" id="KW-1003">Cell membrane</keyword>
<protein>
    <submittedName>
        <fullName evidence="8">Tight adherence protein B</fullName>
    </submittedName>
</protein>
<dbReference type="GO" id="GO:0005886">
    <property type="term" value="C:plasma membrane"/>
    <property type="evidence" value="ECO:0007669"/>
    <property type="project" value="UniProtKB-SubCell"/>
</dbReference>
<dbReference type="InterPro" id="IPR018076">
    <property type="entry name" value="T2SS_GspF_dom"/>
</dbReference>
<evidence type="ECO:0000259" key="7">
    <source>
        <dbReference type="Pfam" id="PF00482"/>
    </source>
</evidence>
<organism evidence="8 9">
    <name type="scientific">Microlunatus flavus</name>
    <dbReference type="NCBI Taxonomy" id="1036181"/>
    <lineage>
        <taxon>Bacteria</taxon>
        <taxon>Bacillati</taxon>
        <taxon>Actinomycetota</taxon>
        <taxon>Actinomycetes</taxon>
        <taxon>Propionibacteriales</taxon>
        <taxon>Propionibacteriaceae</taxon>
        <taxon>Microlunatus</taxon>
    </lineage>
</organism>
<dbReference type="AlphaFoldDB" id="A0A1H9A1Y3"/>
<dbReference type="Pfam" id="PF00482">
    <property type="entry name" value="T2SSF"/>
    <property type="match status" value="1"/>
</dbReference>
<feature type="transmembrane region" description="Helical" evidence="6">
    <location>
        <begin position="80"/>
        <end position="97"/>
    </location>
</feature>
<feature type="domain" description="Type II secretion system protein GspF" evidence="7">
    <location>
        <begin position="140"/>
        <end position="264"/>
    </location>
</feature>
<evidence type="ECO:0000313" key="8">
    <source>
        <dbReference type="EMBL" id="SEP70531.1"/>
    </source>
</evidence>
<sequence length="307" mass="33219">MIWIFAGLLAFVTLALGAAYQFGADARSRRLVYVGTLAGTSKEETPRGRFAAANLSFSRTRLGRSLTQSLDSAGITQPPLAVLLVVVAVSIVVPYALGRVLAPAFGVLGVISGIVLLRLWTGWARARRKERFIQQIPELARVLANATNAGLSITTAWVVAEAEMEEPAKTEVKRLNAAVRFGASLEDAMLALNDRLPSREVRVLMSTLVVSARAGGSLIKALRDISRTLDDRKEVRREVRTILAQARSTAWIVSVMGIGILLVLNVVQPGLVDKMTHRLIGQAALVFALALYVIGHVVVHRLTAVER</sequence>
<keyword evidence="9" id="KW-1185">Reference proteome</keyword>
<evidence type="ECO:0000256" key="6">
    <source>
        <dbReference type="SAM" id="Phobius"/>
    </source>
</evidence>
<dbReference type="EMBL" id="FOFA01000001">
    <property type="protein sequence ID" value="SEP70531.1"/>
    <property type="molecule type" value="Genomic_DNA"/>
</dbReference>
<evidence type="ECO:0000256" key="5">
    <source>
        <dbReference type="ARBA" id="ARBA00023136"/>
    </source>
</evidence>
<dbReference type="Gene3D" id="1.20.81.30">
    <property type="entry name" value="Type II secretion system (T2SS), domain F"/>
    <property type="match status" value="1"/>
</dbReference>
<keyword evidence="3 6" id="KW-0812">Transmembrane</keyword>
<evidence type="ECO:0000313" key="9">
    <source>
        <dbReference type="Proteomes" id="UP000198504"/>
    </source>
</evidence>
<evidence type="ECO:0000256" key="4">
    <source>
        <dbReference type="ARBA" id="ARBA00022989"/>
    </source>
</evidence>